<proteinExistence type="inferred from homology"/>
<dbReference type="EMBL" id="VLKH01000006">
    <property type="protein sequence ID" value="TWH79431.1"/>
    <property type="molecule type" value="Genomic_DNA"/>
</dbReference>
<evidence type="ECO:0000256" key="2">
    <source>
        <dbReference type="ARBA" id="ARBA00023002"/>
    </source>
</evidence>
<dbReference type="PRINTS" id="PR00081">
    <property type="entry name" value="GDHRDH"/>
</dbReference>
<dbReference type="Gene3D" id="3.40.50.720">
    <property type="entry name" value="NAD(P)-binding Rossmann-like Domain"/>
    <property type="match status" value="1"/>
</dbReference>
<organism evidence="3 4">
    <name type="scientific">Sedimentibacter saalensis</name>
    <dbReference type="NCBI Taxonomy" id="130788"/>
    <lineage>
        <taxon>Bacteria</taxon>
        <taxon>Bacillati</taxon>
        <taxon>Bacillota</taxon>
        <taxon>Tissierellia</taxon>
        <taxon>Sedimentibacter</taxon>
    </lineage>
</organism>
<name>A0A562J891_9FIRM</name>
<evidence type="ECO:0000313" key="3">
    <source>
        <dbReference type="EMBL" id="TWH79431.1"/>
    </source>
</evidence>
<evidence type="ECO:0000313" key="4">
    <source>
        <dbReference type="Proteomes" id="UP000315343"/>
    </source>
</evidence>
<sequence>MKLKGKTAVVTGASSGMGRQIAYYFAQEGANVLAVARRIEKLNDLVEETKQFEGKVVAFSADLAKLENVEGMVDEAIKVFGKLDILVNNAGIMDDMSGVGDASEEMFDKVYNLNVKSMFFAMRKAVKYFEEVGGGVIINIASIGGIKGGIAGATYTASKHAVVGLTKNTAYMYELKNIRCNAICPGAVKTEIASSEFMQKINMEGAKRTGIGLALNPRAGEPEEIAKVAVFLASDDASFVNGQCIAVDGGWTSYM</sequence>
<dbReference type="PROSITE" id="PS00061">
    <property type="entry name" value="ADH_SHORT"/>
    <property type="match status" value="1"/>
</dbReference>
<dbReference type="OrthoDB" id="9803333at2"/>
<dbReference type="CDD" id="cd05233">
    <property type="entry name" value="SDR_c"/>
    <property type="match status" value="1"/>
</dbReference>
<keyword evidence="4" id="KW-1185">Reference proteome</keyword>
<accession>A0A562J891</accession>
<dbReference type="GO" id="GO:0008206">
    <property type="term" value="P:bile acid metabolic process"/>
    <property type="evidence" value="ECO:0007669"/>
    <property type="project" value="UniProtKB-ARBA"/>
</dbReference>
<comment type="similarity">
    <text evidence="1">Belongs to the short-chain dehydrogenases/reductases (SDR) family.</text>
</comment>
<dbReference type="PANTHER" id="PTHR42879:SF2">
    <property type="entry name" value="3-OXOACYL-[ACYL-CARRIER-PROTEIN] REDUCTASE FABG"/>
    <property type="match status" value="1"/>
</dbReference>
<dbReference type="FunFam" id="3.40.50.720:FF:000084">
    <property type="entry name" value="Short-chain dehydrogenase reductase"/>
    <property type="match status" value="1"/>
</dbReference>
<keyword evidence="2" id="KW-0560">Oxidoreductase</keyword>
<dbReference type="InterPro" id="IPR050259">
    <property type="entry name" value="SDR"/>
</dbReference>
<dbReference type="NCBIfam" id="NF005559">
    <property type="entry name" value="PRK07231.1"/>
    <property type="match status" value="1"/>
</dbReference>
<dbReference type="RefSeq" id="WP_145083846.1">
    <property type="nucleotide sequence ID" value="NZ_JBCFAR010000003.1"/>
</dbReference>
<dbReference type="InterPro" id="IPR002347">
    <property type="entry name" value="SDR_fam"/>
</dbReference>
<protein>
    <submittedName>
        <fullName evidence="3">NAD(P)-dependent dehydrogenase (Short-subunit alcohol dehydrogenase family)</fullName>
    </submittedName>
</protein>
<dbReference type="PRINTS" id="PR00080">
    <property type="entry name" value="SDRFAMILY"/>
</dbReference>
<reference evidence="3 4" key="1">
    <citation type="submission" date="2019-07" db="EMBL/GenBank/DDBJ databases">
        <title>Genomic Encyclopedia of Type Strains, Phase I: the one thousand microbial genomes (KMG-I) project.</title>
        <authorList>
            <person name="Kyrpides N."/>
        </authorList>
    </citation>
    <scope>NUCLEOTIDE SEQUENCE [LARGE SCALE GENOMIC DNA]</scope>
    <source>
        <strain evidence="3 4">DSM 13558</strain>
    </source>
</reference>
<dbReference type="InterPro" id="IPR036291">
    <property type="entry name" value="NAD(P)-bd_dom_sf"/>
</dbReference>
<dbReference type="Proteomes" id="UP000315343">
    <property type="component" value="Unassembled WGS sequence"/>
</dbReference>
<dbReference type="GO" id="GO:0016491">
    <property type="term" value="F:oxidoreductase activity"/>
    <property type="evidence" value="ECO:0007669"/>
    <property type="project" value="UniProtKB-KW"/>
</dbReference>
<evidence type="ECO:0000256" key="1">
    <source>
        <dbReference type="ARBA" id="ARBA00006484"/>
    </source>
</evidence>
<comment type="caution">
    <text evidence="3">The sequence shown here is derived from an EMBL/GenBank/DDBJ whole genome shotgun (WGS) entry which is preliminary data.</text>
</comment>
<gene>
    <name evidence="3" type="ORF">LY60_02409</name>
</gene>
<dbReference type="AlphaFoldDB" id="A0A562J891"/>
<dbReference type="Pfam" id="PF13561">
    <property type="entry name" value="adh_short_C2"/>
    <property type="match status" value="1"/>
</dbReference>
<dbReference type="PANTHER" id="PTHR42879">
    <property type="entry name" value="3-OXOACYL-(ACYL-CARRIER-PROTEIN) REDUCTASE"/>
    <property type="match status" value="1"/>
</dbReference>
<dbReference type="InterPro" id="IPR020904">
    <property type="entry name" value="Sc_DH/Rdtase_CS"/>
</dbReference>
<dbReference type="SUPFAM" id="SSF51735">
    <property type="entry name" value="NAD(P)-binding Rossmann-fold domains"/>
    <property type="match status" value="1"/>
</dbReference>